<keyword evidence="6" id="KW-0963">Cytoplasm</keyword>
<evidence type="ECO:0000256" key="4">
    <source>
        <dbReference type="ARBA" id="ARBA00022884"/>
    </source>
</evidence>
<feature type="binding site" evidence="6">
    <location>
        <begin position="64"/>
        <end position="68"/>
    </location>
    <ligand>
        <name>GTP</name>
        <dbReference type="ChEBI" id="CHEBI:37565"/>
    </ligand>
</feature>
<comment type="function">
    <text evidence="6">An essential GTPase that binds both GDP and GTP, with rapid nucleotide exchange. Plays a role in 16S rRNA processing and 30S ribosomal subunit biogenesis and possibly also in cell cycle regulation and energy metabolism.</text>
</comment>
<comment type="subcellular location">
    <subcellularLocation>
        <location evidence="6">Cytoplasm</location>
    </subcellularLocation>
    <subcellularLocation>
        <location evidence="6">Cell membrane</location>
        <topology evidence="6">Peripheral membrane protein</topology>
    </subcellularLocation>
</comment>
<dbReference type="CDD" id="cd22534">
    <property type="entry name" value="KH-II_Era"/>
    <property type="match status" value="1"/>
</dbReference>
<keyword evidence="6" id="KW-0699">rRNA-binding</keyword>
<dbReference type="HAMAP" id="MF_00367">
    <property type="entry name" value="GTPase_Era"/>
    <property type="match status" value="1"/>
</dbReference>
<dbReference type="InterPro" id="IPR027417">
    <property type="entry name" value="P-loop_NTPase"/>
</dbReference>
<feature type="region of interest" description="G3" evidence="7">
    <location>
        <begin position="64"/>
        <end position="67"/>
    </location>
</feature>
<dbReference type="Pfam" id="PF01926">
    <property type="entry name" value="MMR_HSR1"/>
    <property type="match status" value="1"/>
</dbReference>
<dbReference type="InterPro" id="IPR006073">
    <property type="entry name" value="GTP-bd"/>
</dbReference>
<proteinExistence type="inferred from homology"/>
<dbReference type="STRING" id="1208920.CONE_0699"/>
<evidence type="ECO:0000256" key="5">
    <source>
        <dbReference type="ARBA" id="ARBA00023134"/>
    </source>
</evidence>
<dbReference type="InterPro" id="IPR030388">
    <property type="entry name" value="G_ERA_dom"/>
</dbReference>
<keyword evidence="6" id="KW-0690">Ribosome biogenesis</keyword>
<dbReference type="NCBIfam" id="NF000908">
    <property type="entry name" value="PRK00089.1"/>
    <property type="match status" value="1"/>
</dbReference>
<dbReference type="OrthoDB" id="9805918at2"/>
<evidence type="ECO:0000256" key="3">
    <source>
        <dbReference type="ARBA" id="ARBA00022741"/>
    </source>
</evidence>
<evidence type="ECO:0000256" key="7">
    <source>
        <dbReference type="PROSITE-ProRule" id="PRU01050"/>
    </source>
</evidence>
<gene>
    <name evidence="6" type="primary">era</name>
    <name evidence="9" type="ORF">CONE_0699</name>
</gene>
<dbReference type="AlphaFoldDB" id="M1LSB5"/>
<name>M1LSB5_9PROT</name>
<dbReference type="GO" id="GO:0005886">
    <property type="term" value="C:plasma membrane"/>
    <property type="evidence" value="ECO:0007669"/>
    <property type="project" value="UniProtKB-SubCell"/>
</dbReference>
<dbReference type="KEGG" id="kon:CONE_0699"/>
<dbReference type="RefSeq" id="WP_015397128.1">
    <property type="nucleotide sequence ID" value="NC_020299.1"/>
</dbReference>
<feature type="binding site" evidence="6">
    <location>
        <begin position="125"/>
        <end position="128"/>
    </location>
    <ligand>
        <name>GTP</name>
        <dbReference type="ChEBI" id="CHEBI:37565"/>
    </ligand>
</feature>
<dbReference type="NCBIfam" id="TIGR00231">
    <property type="entry name" value="small_GTP"/>
    <property type="match status" value="1"/>
</dbReference>
<dbReference type="Gene3D" id="3.30.300.20">
    <property type="match status" value="1"/>
</dbReference>
<feature type="binding site" evidence="6">
    <location>
        <begin position="17"/>
        <end position="24"/>
    </location>
    <ligand>
        <name>GTP</name>
        <dbReference type="ChEBI" id="CHEBI:37565"/>
    </ligand>
</feature>
<feature type="region of interest" description="G4" evidence="7">
    <location>
        <begin position="125"/>
        <end position="128"/>
    </location>
</feature>
<keyword evidence="6" id="KW-0472">Membrane</keyword>
<dbReference type="GO" id="GO:0043024">
    <property type="term" value="F:ribosomal small subunit binding"/>
    <property type="evidence" value="ECO:0007669"/>
    <property type="project" value="TreeGrafter"/>
</dbReference>
<dbReference type="PANTHER" id="PTHR42698:SF1">
    <property type="entry name" value="GTPASE ERA, MITOCHONDRIAL"/>
    <property type="match status" value="1"/>
</dbReference>
<evidence type="ECO:0000256" key="1">
    <source>
        <dbReference type="ARBA" id="ARBA00007921"/>
    </source>
</evidence>
<evidence type="ECO:0000313" key="9">
    <source>
        <dbReference type="EMBL" id="AGF48442.1"/>
    </source>
</evidence>
<keyword evidence="10" id="KW-1185">Reference proteome</keyword>
<feature type="region of interest" description="G2" evidence="7">
    <location>
        <begin position="43"/>
        <end position="47"/>
    </location>
</feature>
<keyword evidence="6" id="KW-1003">Cell membrane</keyword>
<dbReference type="InterPro" id="IPR005225">
    <property type="entry name" value="Small_GTP-bd"/>
</dbReference>
<dbReference type="eggNOG" id="COG1159">
    <property type="taxonomic scope" value="Bacteria"/>
</dbReference>
<keyword evidence="5 6" id="KW-0342">GTP-binding</keyword>
<feature type="region of interest" description="G5" evidence="7">
    <location>
        <begin position="155"/>
        <end position="157"/>
    </location>
</feature>
<keyword evidence="4 6" id="KW-0694">RNA-binding</keyword>
<sequence>MKNSIEEYKSGFVAIIGCPNVGKSTLNNALVGEKISIVSKKAQTTRHKINGVLTKDNEQFVFVDTPGFQTKHVSTMNSMMNRLVSKVLVDVDVVIHVIEACKWTKEDNNLLELIPEEKSVLLVINKIDLLKDKNLLLPFIDRVIKYYPYMSFIPISASKKYQIESLLYDVAKYLPYNQKIFDDDVLTDRPAKFFVSEIIREKIFRLVGDEIPYKCAVIIEKWDEKLNFICIYACIIVERSTHKAILLGSHGLHMKRIATESRQDIVSFLDKKVYLEIYIKVCSNWSNKKEYLENIGYE</sequence>
<dbReference type="SUPFAM" id="SSF52540">
    <property type="entry name" value="P-loop containing nucleoside triphosphate hydrolases"/>
    <property type="match status" value="1"/>
</dbReference>
<evidence type="ECO:0000259" key="8">
    <source>
        <dbReference type="PROSITE" id="PS51713"/>
    </source>
</evidence>
<dbReference type="Proteomes" id="UP000011541">
    <property type="component" value="Chromosome"/>
</dbReference>
<dbReference type="InterPro" id="IPR009019">
    <property type="entry name" value="KH_sf_prok-type"/>
</dbReference>
<dbReference type="InterPro" id="IPR004044">
    <property type="entry name" value="KH_dom_type_2"/>
</dbReference>
<comment type="subunit">
    <text evidence="6">Monomer.</text>
</comment>
<dbReference type="PRINTS" id="PR00326">
    <property type="entry name" value="GTP1OBG"/>
</dbReference>
<dbReference type="GO" id="GO:0000028">
    <property type="term" value="P:ribosomal small subunit assembly"/>
    <property type="evidence" value="ECO:0007669"/>
    <property type="project" value="TreeGrafter"/>
</dbReference>
<dbReference type="PANTHER" id="PTHR42698">
    <property type="entry name" value="GTPASE ERA"/>
    <property type="match status" value="1"/>
</dbReference>
<evidence type="ECO:0000256" key="2">
    <source>
        <dbReference type="ARBA" id="ARBA00020484"/>
    </source>
</evidence>
<organism evidence="9 10">
    <name type="scientific">Candidatus Kinetoplastidibacterium stringomonadis TCC290E</name>
    <dbReference type="NCBI Taxonomy" id="1208920"/>
    <lineage>
        <taxon>Bacteria</taxon>
        <taxon>Pseudomonadati</taxon>
        <taxon>Pseudomonadota</taxon>
        <taxon>Betaproteobacteria</taxon>
        <taxon>Candidatus Kinetoplastidibacterium</taxon>
    </lineage>
</organism>
<dbReference type="NCBIfam" id="TIGR00436">
    <property type="entry name" value="era"/>
    <property type="match status" value="1"/>
</dbReference>
<dbReference type="InterPro" id="IPR015946">
    <property type="entry name" value="KH_dom-like_a/b"/>
</dbReference>
<feature type="domain" description="Era-type G" evidence="8">
    <location>
        <begin position="9"/>
        <end position="176"/>
    </location>
</feature>
<dbReference type="PROSITE" id="PS51713">
    <property type="entry name" value="G_ERA"/>
    <property type="match status" value="1"/>
</dbReference>
<dbReference type="Gene3D" id="3.40.50.300">
    <property type="entry name" value="P-loop containing nucleotide triphosphate hydrolases"/>
    <property type="match status" value="1"/>
</dbReference>
<dbReference type="GO" id="GO:0005829">
    <property type="term" value="C:cytosol"/>
    <property type="evidence" value="ECO:0007669"/>
    <property type="project" value="TreeGrafter"/>
</dbReference>
<evidence type="ECO:0000256" key="6">
    <source>
        <dbReference type="HAMAP-Rule" id="MF_00367"/>
    </source>
</evidence>
<dbReference type="GO" id="GO:0003924">
    <property type="term" value="F:GTPase activity"/>
    <property type="evidence" value="ECO:0007669"/>
    <property type="project" value="UniProtKB-UniRule"/>
</dbReference>
<dbReference type="GO" id="GO:0070181">
    <property type="term" value="F:small ribosomal subunit rRNA binding"/>
    <property type="evidence" value="ECO:0007669"/>
    <property type="project" value="UniProtKB-UniRule"/>
</dbReference>
<dbReference type="CDD" id="cd04163">
    <property type="entry name" value="Era"/>
    <property type="match status" value="1"/>
</dbReference>
<dbReference type="Pfam" id="PF07650">
    <property type="entry name" value="KH_2"/>
    <property type="match status" value="1"/>
</dbReference>
<keyword evidence="3 6" id="KW-0547">Nucleotide-binding</keyword>
<evidence type="ECO:0000313" key="10">
    <source>
        <dbReference type="Proteomes" id="UP000011541"/>
    </source>
</evidence>
<reference evidence="9 10" key="1">
    <citation type="journal article" date="2013" name="Genome Biol. Evol.">
        <title>Genome evolution and phylogenomic analysis of candidatus kinetoplastibacterium, the betaproteobacterial endosymbionts of strigomonas and angomonas.</title>
        <authorList>
            <person name="Alves J.M."/>
            <person name="Serrano M.G."/>
            <person name="Maia da Silva F."/>
            <person name="Voegtly L.J."/>
            <person name="Matveyev A.V."/>
            <person name="Teixeira M.M."/>
            <person name="Camargo E.P."/>
            <person name="Buck G.A."/>
        </authorList>
    </citation>
    <scope>NUCLEOTIDE SEQUENCE [LARGE SCALE GENOMIC DNA]</scope>
    <source>
        <strain evidence="9 10">TCC290E</strain>
    </source>
</reference>
<protein>
    <recommendedName>
        <fullName evidence="2 6">GTPase Era</fullName>
    </recommendedName>
</protein>
<dbReference type="HOGENOM" id="CLU_038009_1_2_4"/>
<accession>M1LSB5</accession>
<feature type="region of interest" description="G1" evidence="7">
    <location>
        <begin position="17"/>
        <end position="24"/>
    </location>
</feature>
<dbReference type="InterPro" id="IPR005662">
    <property type="entry name" value="GTPase_Era-like"/>
</dbReference>
<dbReference type="PATRIC" id="fig|1208920.3.peg.432"/>
<dbReference type="SUPFAM" id="SSF54814">
    <property type="entry name" value="Prokaryotic type KH domain (KH-domain type II)"/>
    <property type="match status" value="1"/>
</dbReference>
<dbReference type="EMBL" id="CP003805">
    <property type="protein sequence ID" value="AGF48442.1"/>
    <property type="molecule type" value="Genomic_DNA"/>
</dbReference>
<dbReference type="GO" id="GO:0005525">
    <property type="term" value="F:GTP binding"/>
    <property type="evidence" value="ECO:0007669"/>
    <property type="project" value="UniProtKB-UniRule"/>
</dbReference>
<comment type="similarity">
    <text evidence="1 6 7">Belongs to the TRAFAC class TrmE-Era-EngA-EngB-Septin-like GTPase superfamily. Era GTPase family.</text>
</comment>